<feature type="domain" description="Fungal lipase-type" evidence="1">
    <location>
        <begin position="66"/>
        <end position="187"/>
    </location>
</feature>
<dbReference type="Gene3D" id="3.40.50.1820">
    <property type="entry name" value="alpha/beta hydrolase"/>
    <property type="match status" value="1"/>
</dbReference>
<dbReference type="AlphaFoldDB" id="A0A926UV11"/>
<evidence type="ECO:0000259" key="1">
    <source>
        <dbReference type="Pfam" id="PF01764"/>
    </source>
</evidence>
<dbReference type="Pfam" id="PF01764">
    <property type="entry name" value="Lipase_3"/>
    <property type="match status" value="1"/>
</dbReference>
<dbReference type="InterPro" id="IPR002921">
    <property type="entry name" value="Fungal_lipase-type"/>
</dbReference>
<dbReference type="Proteomes" id="UP000631421">
    <property type="component" value="Unassembled WGS sequence"/>
</dbReference>
<dbReference type="GO" id="GO:0006629">
    <property type="term" value="P:lipid metabolic process"/>
    <property type="evidence" value="ECO:0007669"/>
    <property type="project" value="InterPro"/>
</dbReference>
<dbReference type="CDD" id="cd00519">
    <property type="entry name" value="Lipase_3"/>
    <property type="match status" value="1"/>
</dbReference>
<comment type="caution">
    <text evidence="2">The sequence shown here is derived from an EMBL/GenBank/DDBJ whole genome shotgun (WGS) entry which is preliminary data.</text>
</comment>
<dbReference type="PANTHER" id="PTHR45856:SF11">
    <property type="entry name" value="FUNGAL LIPASE-LIKE DOMAIN-CONTAINING PROTEIN"/>
    <property type="match status" value="1"/>
</dbReference>
<sequence>MTHECSKALEMSYLAWLAYSTELAEIHEKLNASESPNLQAYQILELLREGTEHYGFVAINGEQEIVIAIRGTVSVKDWMYNLLTPRIVDEFHFGFQLYTEPIWKQLQNILPDLLKDKPKIITTGHSLGGASATLLAHKLNKSDLKPSYCSLETYTFGAPPLGTESVKLETPLYRFRTPGDLVPHLPLLGGCIVEMTSNNLTWLPQVQQPLAEMSKTLTEYSHPEPEYLLHSTGKVYKLDASQMNIQTQQSEFLKILLEKPDHGAAFAEIGSSLVKIFQFQGNIQALVTESIGSYLGKIAETLLIEHDILQYIQALDSEKSLPQSVFATPEPDIKTEIQAISLGENKDMFNKNLLKKIAKGAVQAGEEIVKETAHVSGAIVEMTNLSESVKPVDNSQAEDEASTKDSAIVVTTDKPQTGNWWDGAFGAVAGAAGAVGNAASAVGGTVAGAAGSVGNAVGSAAGIVGGTVAGAAGNVGGAIVSAGSAVGGVAGSVGSAVGGAAVATAGAVGGAVGAFTQTVGGAVVDGISSATSTAGNVIDFAENSPLLQKAAQAFNADWLLKVLNQVDVIASATEVERLKQQYPNESNYQIAQRIIGQKAVGAGLSGFGTSIVPGSAAALFAGDLIATTLLQAEMVYQIACAYGMDLNDPTRKGEVVAVFGLAFGGKMAIKAGLGLLRNIPVAGAVIAASSNAVMIYTLGQASCAFYDAKLNPVNFEEKLVDIQKDSEERLKSAIPQEQIIDQILVHVILAGNQGRSKENVLADLKAANLRPESIEAIAEYMSAPLPLEVLLKDIKPEYALSLFAQCQKFAMLDGIMTPEEAQVIEMIHQKFA</sequence>
<keyword evidence="3" id="KW-1185">Reference proteome</keyword>
<evidence type="ECO:0000313" key="3">
    <source>
        <dbReference type="Proteomes" id="UP000631421"/>
    </source>
</evidence>
<proteinExistence type="predicted"/>
<dbReference type="SUPFAM" id="SSF53474">
    <property type="entry name" value="alpha/beta-Hydrolases"/>
    <property type="match status" value="1"/>
</dbReference>
<protein>
    <recommendedName>
        <fullName evidence="1">Fungal lipase-type domain-containing protein</fullName>
    </recommendedName>
</protein>
<dbReference type="InterPro" id="IPR029058">
    <property type="entry name" value="AB_hydrolase_fold"/>
</dbReference>
<dbReference type="RefSeq" id="WP_190350871.1">
    <property type="nucleotide sequence ID" value="NZ_JACJPY010000027.1"/>
</dbReference>
<reference evidence="2" key="2">
    <citation type="submission" date="2020-08" db="EMBL/GenBank/DDBJ databases">
        <authorList>
            <person name="Chen M."/>
            <person name="Teng W."/>
            <person name="Zhao L."/>
            <person name="Hu C."/>
            <person name="Zhou Y."/>
            <person name="Han B."/>
            <person name="Song L."/>
            <person name="Shu W."/>
        </authorList>
    </citation>
    <scope>NUCLEOTIDE SEQUENCE</scope>
    <source>
        <strain evidence="2">FACHB-1277</strain>
    </source>
</reference>
<dbReference type="EMBL" id="JACJPY010000027">
    <property type="protein sequence ID" value="MBD2150507.1"/>
    <property type="molecule type" value="Genomic_DNA"/>
</dbReference>
<evidence type="ECO:0000313" key="2">
    <source>
        <dbReference type="EMBL" id="MBD2150507.1"/>
    </source>
</evidence>
<name>A0A926UV11_9CYAN</name>
<organism evidence="2 3">
    <name type="scientific">Pseudanabaena cinerea FACHB-1277</name>
    <dbReference type="NCBI Taxonomy" id="2949581"/>
    <lineage>
        <taxon>Bacteria</taxon>
        <taxon>Bacillati</taxon>
        <taxon>Cyanobacteriota</taxon>
        <taxon>Cyanophyceae</taxon>
        <taxon>Pseudanabaenales</taxon>
        <taxon>Pseudanabaenaceae</taxon>
        <taxon>Pseudanabaena</taxon>
        <taxon>Pseudanabaena cinerea</taxon>
    </lineage>
</organism>
<dbReference type="InterPro" id="IPR051218">
    <property type="entry name" value="Sec_MonoDiacylglyc_Lipase"/>
</dbReference>
<accession>A0A926UV11</accession>
<gene>
    <name evidence="2" type="ORF">H6F44_10300</name>
</gene>
<reference evidence="2" key="1">
    <citation type="journal article" date="2015" name="ISME J.">
        <title>Draft Genome Sequence of Streptomyces incarnatus NRRL8089, which Produces the Nucleoside Antibiotic Sinefungin.</title>
        <authorList>
            <person name="Oshima K."/>
            <person name="Hattori M."/>
            <person name="Shimizu H."/>
            <person name="Fukuda K."/>
            <person name="Nemoto M."/>
            <person name="Inagaki K."/>
            <person name="Tamura T."/>
        </authorList>
    </citation>
    <scope>NUCLEOTIDE SEQUENCE</scope>
    <source>
        <strain evidence="2">FACHB-1277</strain>
    </source>
</reference>
<dbReference type="PANTHER" id="PTHR45856">
    <property type="entry name" value="ALPHA/BETA-HYDROLASES SUPERFAMILY PROTEIN"/>
    <property type="match status" value="1"/>
</dbReference>